<organism evidence="4 5">
    <name type="scientific">Brevibacterium ammoniilyticum</name>
    <dbReference type="NCBI Taxonomy" id="1046555"/>
    <lineage>
        <taxon>Bacteria</taxon>
        <taxon>Bacillati</taxon>
        <taxon>Actinomycetota</taxon>
        <taxon>Actinomycetes</taxon>
        <taxon>Micrococcales</taxon>
        <taxon>Brevibacteriaceae</taxon>
        <taxon>Brevibacterium</taxon>
    </lineage>
</organism>
<keyword evidence="1" id="KW-0805">Transcription regulation</keyword>
<evidence type="ECO:0000313" key="4">
    <source>
        <dbReference type="EMBL" id="GAA5340948.1"/>
    </source>
</evidence>
<evidence type="ECO:0000259" key="3">
    <source>
        <dbReference type="Pfam" id="PF02909"/>
    </source>
</evidence>
<dbReference type="RefSeq" id="WP_342038153.1">
    <property type="nucleotide sequence ID" value="NZ_BAABBK010000006.1"/>
</dbReference>
<dbReference type="SUPFAM" id="SSF48498">
    <property type="entry name" value="Tetracyclin repressor-like, C-terminal domain"/>
    <property type="match status" value="1"/>
</dbReference>
<feature type="domain" description="Tetracycline repressor TetR C-terminal" evidence="3">
    <location>
        <begin position="78"/>
        <end position="159"/>
    </location>
</feature>
<dbReference type="Pfam" id="PF02909">
    <property type="entry name" value="TetR_C_1"/>
    <property type="match status" value="1"/>
</dbReference>
<dbReference type="InterPro" id="IPR036271">
    <property type="entry name" value="Tet_transcr_reg_TetR-rel_C_sf"/>
</dbReference>
<keyword evidence="5" id="KW-1185">Reference proteome</keyword>
<dbReference type="SUPFAM" id="SSF46689">
    <property type="entry name" value="Homeodomain-like"/>
    <property type="match status" value="1"/>
</dbReference>
<name>A0ABP9TZZ6_9MICO</name>
<dbReference type="InterPro" id="IPR004111">
    <property type="entry name" value="Repressor_TetR_C"/>
</dbReference>
<gene>
    <name evidence="4" type="ORF">KACC15558_19880</name>
</gene>
<proteinExistence type="predicted"/>
<dbReference type="Gene3D" id="1.10.357.10">
    <property type="entry name" value="Tetracycline Repressor, domain 2"/>
    <property type="match status" value="1"/>
</dbReference>
<dbReference type="EMBL" id="BAABNP010000007">
    <property type="protein sequence ID" value="GAA5340948.1"/>
    <property type="molecule type" value="Genomic_DNA"/>
</dbReference>
<evidence type="ECO:0000256" key="2">
    <source>
        <dbReference type="ARBA" id="ARBA00023163"/>
    </source>
</evidence>
<dbReference type="InterPro" id="IPR009057">
    <property type="entry name" value="Homeodomain-like_sf"/>
</dbReference>
<sequence>MARPSKNILSPSIIAEAALRMVEREHDFTIPGIAAELGVNPSSLYHHVKGGRGEIINLMREALYGRIDLTEATAGDLPWQDRMRSWIRSYRSSMAALPAAMPLLAGSPVDDLPTLRIYEVAFAILDEIGIPTETQVDVVSMLDAIVLGSALDRGAPVPVWQPGDCDVPLLRRAATTGDDDERTDRGLELAITGAVSTIEALAQRTAVETAVGD</sequence>
<dbReference type="Proteomes" id="UP001498935">
    <property type="component" value="Unassembled WGS sequence"/>
</dbReference>
<comment type="caution">
    <text evidence="4">The sequence shown here is derived from an EMBL/GenBank/DDBJ whole genome shotgun (WGS) entry which is preliminary data.</text>
</comment>
<evidence type="ECO:0000313" key="5">
    <source>
        <dbReference type="Proteomes" id="UP001498935"/>
    </source>
</evidence>
<evidence type="ECO:0000256" key="1">
    <source>
        <dbReference type="ARBA" id="ARBA00023015"/>
    </source>
</evidence>
<keyword evidence="2" id="KW-0804">Transcription</keyword>
<accession>A0ABP9TZZ6</accession>
<reference evidence="4 5" key="1">
    <citation type="submission" date="2024-02" db="EMBL/GenBank/DDBJ databases">
        <title>Characterization of antibiotic resistant novel bacterial strains and their environmental applications.</title>
        <authorList>
            <person name="Manzoor S."/>
            <person name="Abbas S."/>
            <person name="Arshad M."/>
            <person name="Li W.J."/>
            <person name="Ahmed I."/>
        </authorList>
    </citation>
    <scope>NUCLEOTIDE SEQUENCE [LARGE SCALE GENOMIC DNA]</scope>
    <source>
        <strain evidence="4 5">KACC 15558</strain>
    </source>
</reference>
<protein>
    <submittedName>
        <fullName evidence="4">TetR/AcrR family transcriptional regulator C-terminal domain-containing protein</fullName>
    </submittedName>
</protein>